<evidence type="ECO:0000256" key="1">
    <source>
        <dbReference type="ARBA" id="ARBA00000151"/>
    </source>
</evidence>
<dbReference type="GO" id="GO:0005829">
    <property type="term" value="C:cytosol"/>
    <property type="evidence" value="ECO:0007669"/>
    <property type="project" value="TreeGrafter"/>
</dbReference>
<name>D9SV65_CLOC7</name>
<dbReference type="SUPFAM" id="SSF53613">
    <property type="entry name" value="Ribokinase-like"/>
    <property type="match status" value="1"/>
</dbReference>
<dbReference type="AlphaFoldDB" id="D9SV65"/>
<evidence type="ECO:0000256" key="4">
    <source>
        <dbReference type="ARBA" id="ARBA00009879"/>
    </source>
</evidence>
<dbReference type="Proteomes" id="UP000002730">
    <property type="component" value="Chromosome"/>
</dbReference>
<dbReference type="STRING" id="573061.Clocel_3360"/>
<comment type="pathway">
    <text evidence="13">Cofactor biosynthesis; thiamine diphosphate biosynthesis; 4-amino-2-methyl-5-diphosphomethylpyrimidine from 5-amino-1-(5-phospho-D-ribosyl)imidazole: step 2/3.</text>
</comment>
<evidence type="ECO:0000256" key="13">
    <source>
        <dbReference type="ARBA" id="ARBA00037917"/>
    </source>
</evidence>
<keyword evidence="10 17" id="KW-0418">Kinase</keyword>
<dbReference type="CDD" id="cd01169">
    <property type="entry name" value="HMPP_kinase"/>
    <property type="match status" value="1"/>
</dbReference>
<dbReference type="PANTHER" id="PTHR20858">
    <property type="entry name" value="PHOSPHOMETHYLPYRIMIDINE KINASE"/>
    <property type="match status" value="1"/>
</dbReference>
<evidence type="ECO:0000256" key="8">
    <source>
        <dbReference type="ARBA" id="ARBA00022679"/>
    </source>
</evidence>
<dbReference type="NCBIfam" id="TIGR00097">
    <property type="entry name" value="HMP-P_kinase"/>
    <property type="match status" value="1"/>
</dbReference>
<dbReference type="GO" id="GO:0009228">
    <property type="term" value="P:thiamine biosynthetic process"/>
    <property type="evidence" value="ECO:0007669"/>
    <property type="project" value="UniProtKB-KW"/>
</dbReference>
<dbReference type="Gene3D" id="3.40.1190.20">
    <property type="match status" value="1"/>
</dbReference>
<dbReference type="InterPro" id="IPR013749">
    <property type="entry name" value="PM/HMP-P_kinase-1"/>
</dbReference>
<proteinExistence type="inferred from homology"/>
<dbReference type="EC" id="2.7.1.49" evidence="5"/>
<keyword evidence="12" id="KW-0784">Thiamine biosynthesis</keyword>
<evidence type="ECO:0000256" key="15">
    <source>
        <dbReference type="ARBA" id="ARBA00043176"/>
    </source>
</evidence>
<evidence type="ECO:0000259" key="16">
    <source>
        <dbReference type="Pfam" id="PF08543"/>
    </source>
</evidence>
<protein>
    <recommendedName>
        <fullName evidence="7">Hydroxymethylpyrimidine/phosphomethylpyrimidine kinase</fullName>
        <ecNumber evidence="5">2.7.1.49</ecNumber>
        <ecNumber evidence="6">2.7.4.7</ecNumber>
    </recommendedName>
    <alternativeName>
        <fullName evidence="14">Hydroxymethylpyrimidine kinase</fullName>
    </alternativeName>
    <alternativeName>
        <fullName evidence="15">Hydroxymethylpyrimidine phosphate kinase</fullName>
    </alternativeName>
</protein>
<dbReference type="eggNOG" id="COG0351">
    <property type="taxonomic scope" value="Bacteria"/>
</dbReference>
<sequence>MMKKVLTIAGSDSCGGAGIQADLKSFSANGVYGMSVITAVTAQNTQGVFAVQDIDEDIIKAQIDAIFTDISVDAVKIGMVSKISTIEAIGGRLEKYKPSNLVLDTVMISKSGYSLLKPEAKTALITKLVPLATVITPNLPEAEEILKEVNSNIKEIKTVEEMDKAAKEIYKLGCKNVFLKGGHLEGEAIDVLYDGKELTHFYSKRIQTKNTHGTGCTISSAIAANLALGYSVKDAIQKAKEYITIAIKHSLDIGKGVGPTNHFYNLYKNAGMLDEE</sequence>
<evidence type="ECO:0000256" key="10">
    <source>
        <dbReference type="ARBA" id="ARBA00022777"/>
    </source>
</evidence>
<dbReference type="FunFam" id="3.40.1190.20:FF:000003">
    <property type="entry name" value="Phosphomethylpyrimidine kinase ThiD"/>
    <property type="match status" value="1"/>
</dbReference>
<comment type="catalytic activity">
    <reaction evidence="1">
        <text>4-amino-5-hydroxymethyl-2-methylpyrimidine + ATP = 4-amino-2-methyl-5-(phosphooxymethyl)pyrimidine + ADP + H(+)</text>
        <dbReference type="Rhea" id="RHEA:23096"/>
        <dbReference type="ChEBI" id="CHEBI:15378"/>
        <dbReference type="ChEBI" id="CHEBI:16892"/>
        <dbReference type="ChEBI" id="CHEBI:30616"/>
        <dbReference type="ChEBI" id="CHEBI:58354"/>
        <dbReference type="ChEBI" id="CHEBI:456216"/>
        <dbReference type="EC" id="2.7.1.49"/>
    </reaction>
</comment>
<evidence type="ECO:0000256" key="7">
    <source>
        <dbReference type="ARBA" id="ARBA00019161"/>
    </source>
</evidence>
<dbReference type="KEGG" id="ccb:Clocel_3360"/>
<accession>D9SV65</accession>
<evidence type="ECO:0000256" key="11">
    <source>
        <dbReference type="ARBA" id="ARBA00022840"/>
    </source>
</evidence>
<dbReference type="EC" id="2.7.4.7" evidence="6"/>
<evidence type="ECO:0000256" key="14">
    <source>
        <dbReference type="ARBA" id="ARBA00042102"/>
    </source>
</evidence>
<keyword evidence="9" id="KW-0547">Nucleotide-binding</keyword>
<comment type="similarity">
    <text evidence="4">Belongs to the ThiD family.</text>
</comment>
<evidence type="ECO:0000313" key="17">
    <source>
        <dbReference type="EMBL" id="ADL53039.1"/>
    </source>
</evidence>
<organism evidence="17 18">
    <name type="scientific">Clostridium cellulovorans (strain ATCC 35296 / DSM 3052 / OCM 3 / 743B)</name>
    <dbReference type="NCBI Taxonomy" id="573061"/>
    <lineage>
        <taxon>Bacteria</taxon>
        <taxon>Bacillati</taxon>
        <taxon>Bacillota</taxon>
        <taxon>Clostridia</taxon>
        <taxon>Eubacteriales</taxon>
        <taxon>Clostridiaceae</taxon>
        <taxon>Clostridium</taxon>
    </lineage>
</organism>
<evidence type="ECO:0000313" key="18">
    <source>
        <dbReference type="Proteomes" id="UP000002730"/>
    </source>
</evidence>
<gene>
    <name evidence="17" type="ordered locus">Clocel_3360</name>
</gene>
<feature type="domain" description="Pyridoxamine kinase/Phosphomethylpyrimidine kinase" evidence="16">
    <location>
        <begin position="12"/>
        <end position="261"/>
    </location>
</feature>
<evidence type="ECO:0000256" key="12">
    <source>
        <dbReference type="ARBA" id="ARBA00022977"/>
    </source>
</evidence>
<comment type="catalytic activity">
    <reaction evidence="2">
        <text>4-amino-2-methyl-5-(phosphooxymethyl)pyrimidine + ATP = 4-amino-2-methyl-5-(diphosphooxymethyl)pyrimidine + ADP</text>
        <dbReference type="Rhea" id="RHEA:19893"/>
        <dbReference type="ChEBI" id="CHEBI:30616"/>
        <dbReference type="ChEBI" id="CHEBI:57841"/>
        <dbReference type="ChEBI" id="CHEBI:58354"/>
        <dbReference type="ChEBI" id="CHEBI:456216"/>
        <dbReference type="EC" id="2.7.4.7"/>
    </reaction>
</comment>
<evidence type="ECO:0000256" key="9">
    <source>
        <dbReference type="ARBA" id="ARBA00022741"/>
    </source>
</evidence>
<dbReference type="GO" id="GO:0008902">
    <property type="term" value="F:hydroxymethylpyrimidine kinase activity"/>
    <property type="evidence" value="ECO:0007669"/>
    <property type="project" value="UniProtKB-EC"/>
</dbReference>
<dbReference type="InterPro" id="IPR029056">
    <property type="entry name" value="Ribokinase-like"/>
</dbReference>
<dbReference type="Pfam" id="PF08543">
    <property type="entry name" value="Phos_pyr_kin"/>
    <property type="match status" value="1"/>
</dbReference>
<dbReference type="PANTHER" id="PTHR20858:SF17">
    <property type="entry name" value="HYDROXYMETHYLPYRIMIDINE_PHOSPHOMETHYLPYRIMIDINE KINASE THI20-RELATED"/>
    <property type="match status" value="1"/>
</dbReference>
<keyword evidence="18" id="KW-1185">Reference proteome</keyword>
<evidence type="ECO:0000256" key="3">
    <source>
        <dbReference type="ARBA" id="ARBA00004769"/>
    </source>
</evidence>
<evidence type="ECO:0000256" key="2">
    <source>
        <dbReference type="ARBA" id="ARBA00000565"/>
    </source>
</evidence>
<dbReference type="GO" id="GO:0005524">
    <property type="term" value="F:ATP binding"/>
    <property type="evidence" value="ECO:0007669"/>
    <property type="project" value="UniProtKB-KW"/>
</dbReference>
<reference evidence="17 18" key="1">
    <citation type="submission" date="2010-08" db="EMBL/GenBank/DDBJ databases">
        <title>Complete sequence of Clostridium cellulovorans 743B.</title>
        <authorList>
            <consortium name="US DOE Joint Genome Institute"/>
            <person name="Lucas S."/>
            <person name="Copeland A."/>
            <person name="Lapidus A."/>
            <person name="Cheng J.-F."/>
            <person name="Bruce D."/>
            <person name="Goodwin L."/>
            <person name="Pitluck S."/>
            <person name="Chertkov O."/>
            <person name="Detter J.C."/>
            <person name="Han C."/>
            <person name="Tapia R."/>
            <person name="Land M."/>
            <person name="Hauser L."/>
            <person name="Chang Y.-J."/>
            <person name="Jeffries C."/>
            <person name="Kyrpides N."/>
            <person name="Ivanova N."/>
            <person name="Mikhailova N."/>
            <person name="Hemme C.L."/>
            <person name="Woyke T."/>
        </authorList>
    </citation>
    <scope>NUCLEOTIDE SEQUENCE [LARGE SCALE GENOMIC DNA]</scope>
    <source>
        <strain evidence="18">ATCC 35296 / DSM 3052 / OCM 3 / 743B</strain>
    </source>
</reference>
<keyword evidence="11" id="KW-0067">ATP-binding</keyword>
<dbReference type="GO" id="GO:0008972">
    <property type="term" value="F:phosphomethylpyrimidine kinase activity"/>
    <property type="evidence" value="ECO:0007669"/>
    <property type="project" value="UniProtKB-EC"/>
</dbReference>
<dbReference type="EMBL" id="CP002160">
    <property type="protein sequence ID" value="ADL53039.1"/>
    <property type="molecule type" value="Genomic_DNA"/>
</dbReference>
<dbReference type="InterPro" id="IPR004399">
    <property type="entry name" value="HMP/HMP-P_kinase_dom"/>
</dbReference>
<evidence type="ECO:0000256" key="6">
    <source>
        <dbReference type="ARBA" id="ARBA00012963"/>
    </source>
</evidence>
<evidence type="ECO:0000256" key="5">
    <source>
        <dbReference type="ARBA" id="ARBA00012135"/>
    </source>
</evidence>
<keyword evidence="8 17" id="KW-0808">Transferase</keyword>
<comment type="pathway">
    <text evidence="3">Cofactor biosynthesis; thiamine diphosphate biosynthesis; 4-amino-2-methyl-5-diphosphomethylpyrimidine from 5-amino-1-(5-phospho-D-ribosyl)imidazole: step 3/3.</text>
</comment>
<dbReference type="HOGENOM" id="CLU_020520_0_1_9"/>